<dbReference type="PANTHER" id="PTHR37271">
    <property type="entry name" value="KARYOGAMY PROTEIN KAR9"/>
    <property type="match status" value="1"/>
</dbReference>
<gene>
    <name evidence="3" type="ORF">B9J08_002510</name>
    <name evidence="2" type="ORF">B9J08_05520</name>
</gene>
<reference evidence="3" key="2">
    <citation type="submission" date="2017-11" db="EMBL/GenBank/DDBJ databases">
        <title>Candida auris genome assembly and annotation.</title>
        <authorList>
            <person name="Munoz J.F."/>
            <person name="Gade L.G."/>
            <person name="Chow N.A."/>
            <person name="Litvintseva A.P."/>
            <person name="Loparev V.N."/>
            <person name="Cuomo C.A."/>
        </authorList>
    </citation>
    <scope>NUCLEOTIDE SEQUENCE</scope>
    <source>
        <strain evidence="3">B8441</strain>
    </source>
</reference>
<evidence type="ECO:0008006" key="5">
    <source>
        <dbReference type="Google" id="ProtNLM"/>
    </source>
</evidence>
<protein>
    <recommendedName>
        <fullName evidence="5">Karyogamy protein</fullName>
    </recommendedName>
</protein>
<dbReference type="GO" id="GO:0031578">
    <property type="term" value="P:mitotic spindle orientation checkpoint signaling"/>
    <property type="evidence" value="ECO:0007669"/>
    <property type="project" value="TreeGrafter"/>
</dbReference>
<evidence type="ECO:0000313" key="2">
    <source>
        <dbReference type="EMBL" id="KAK8438436.1"/>
    </source>
</evidence>
<dbReference type="EMBL" id="PEKT03000007">
    <property type="protein sequence ID" value="KAK8438436.1"/>
    <property type="molecule type" value="Genomic_DNA"/>
</dbReference>
<dbReference type="OMA" id="INVKWNE"/>
<reference evidence="2 4" key="3">
    <citation type="journal article" date="2018" name="Nat. Commun.">
        <title>Genomic insights into multidrug-resistance, mating and virulence in Candida auris and related emerging species.</title>
        <authorList>
            <person name="Munoz J.F."/>
            <person name="Gade L."/>
            <person name="Chow N.A."/>
            <person name="Loparev V.N."/>
            <person name="Juieng P."/>
            <person name="Berkow E.L."/>
            <person name="Farrer R.A."/>
            <person name="Litvintseva A.P."/>
            <person name="Cuomo C.A."/>
        </authorList>
    </citation>
    <scope>GENOME REANNOTATION</scope>
    <source>
        <strain evidence="2 4">B8441</strain>
    </source>
</reference>
<feature type="region of interest" description="Disordered" evidence="1">
    <location>
        <begin position="660"/>
        <end position="694"/>
    </location>
</feature>
<dbReference type="VEuPathDB" id="FungiDB:CJJ07_002399"/>
<proteinExistence type="predicted"/>
<dbReference type="GO" id="GO:0005938">
    <property type="term" value="C:cell cortex"/>
    <property type="evidence" value="ECO:0007669"/>
    <property type="project" value="TreeGrafter"/>
</dbReference>
<dbReference type="InterPro" id="IPR013889">
    <property type="entry name" value="Karyogamy_KAR9"/>
</dbReference>
<reference evidence="3 4" key="1">
    <citation type="journal article" date="2017" name="Clin. Infect. Dis.">
        <title>Simultaneous emergence of multidrug-resistant Candida auris on 3 continents confirmed by whole-genome sequencing and epidemiological analyses.</title>
        <authorList>
            <person name="Lockhart S.R."/>
            <person name="Etienne K.A."/>
            <person name="Vallabhaneni S."/>
            <person name="Farooqi J."/>
            <person name="Chowdhary A."/>
            <person name="Govender N.P."/>
            <person name="Colombo A.L."/>
            <person name="Calvo B."/>
            <person name="Cuomo C.A."/>
            <person name="Desjardins C.A."/>
            <person name="Berkow E.L."/>
            <person name="Castanheira M."/>
            <person name="Magobo R.E."/>
            <person name="Jabeen K."/>
            <person name="Asghar R.J."/>
            <person name="Meis J.F."/>
            <person name="Jackson B."/>
            <person name="Chiller T."/>
            <person name="Litvintseva A.P."/>
        </authorList>
    </citation>
    <scope>NUCLEOTIDE SEQUENCE [LARGE SCALE GENOMIC DNA]</scope>
    <source>
        <strain evidence="3 4">B8441</strain>
    </source>
</reference>
<organism evidence="3">
    <name type="scientific">Candidozyma auris</name>
    <name type="common">Yeast</name>
    <name type="synonym">Candida auris</name>
    <dbReference type="NCBI Taxonomy" id="498019"/>
    <lineage>
        <taxon>Eukaryota</taxon>
        <taxon>Fungi</taxon>
        <taxon>Dikarya</taxon>
        <taxon>Ascomycota</taxon>
        <taxon>Saccharomycotina</taxon>
        <taxon>Pichiomycetes</taxon>
        <taxon>Metschnikowiaceae</taxon>
        <taxon>Candidozyma</taxon>
    </lineage>
</organism>
<comment type="caution">
    <text evidence="3">The sequence shown here is derived from an EMBL/GenBank/DDBJ whole genome shotgun (WGS) entry which is preliminary data.</text>
</comment>
<dbReference type="GO" id="GO:0005816">
    <property type="term" value="C:spindle pole body"/>
    <property type="evidence" value="ECO:0007669"/>
    <property type="project" value="TreeGrafter"/>
</dbReference>
<dbReference type="EMBL" id="PEKT02000006">
    <property type="protein sequence ID" value="PIS54731.1"/>
    <property type="molecule type" value="Genomic_DNA"/>
</dbReference>
<dbReference type="VEuPathDB" id="FungiDB:QG37_06159"/>
<dbReference type="Pfam" id="PF08580">
    <property type="entry name" value="KAR9"/>
    <property type="match status" value="1"/>
</dbReference>
<dbReference type="GO" id="GO:0051293">
    <property type="term" value="P:establishment of spindle localization"/>
    <property type="evidence" value="ECO:0007669"/>
    <property type="project" value="TreeGrafter"/>
</dbReference>
<sequence>MSVRTPPWVKRHFDFVSLMGSDFSDQMHKEQGLSIYELSKLQTILREVETYLDGVIDLLGRAEDETLDWFHKERDLIRTLSKEVSSIESFVASAMTLPRILDEEDVSDLLKHITDQTARAKQVSLQAQTAVSIAAQYHEIRYDNIEDIHREVSACGGLYKSLVDVKLSEDLPSDLTVENIVSKVKLNGSNLSTSIQTPKVMAFTEDEEAFFEKFEQFETRCKPTSVSIQFLEHLVKQFNSSCGVLFPSAIADVNHDYDMLRKAWRKVLNDFNNLRDSAVNQRWRQLCLFLIDHMVLKLDKIQQELQSNRGSQEISDELSINFKTCSNANTLLHKAMIEHLRSDKIIIERFKSEIVPRWKTVNELLSGSLQLSTLPDTPRGSTPEPGEDGLKPVKMIQKRTPSALSGHKESSSTFSPNGFNLRLGVNPSPNIPISAEKTDRFIDLDIEPNHERSRKLQMALFGLQEPSKNEDIHVSHDDSTETLVHPRTPEMHPISTRKYKELLHEMSRSHPPSGSKIPIIVSDYIHRCLPVIKKIPSKGSHIPTISPSHPVFISPERRPKSMQISMSLVPRHTSLRTPYMSPTHLRSPPSFTLPKRRVSGRRQSSAGSSTISDFTPRERSRASSLNIRADKISLANQTTPNLAYDAGGIDEVVPHFDRLSLRSTSPDRPGSSIGSRFDESHLVQPVKPTKKAWK</sequence>
<keyword evidence="4" id="KW-1185">Reference proteome</keyword>
<reference evidence="2" key="4">
    <citation type="submission" date="2024-03" db="EMBL/GenBank/DDBJ databases">
        <title>Improved genome assembly of Candida auris strain B8441 and annotation of B11205.</title>
        <authorList>
            <person name="Cauldron N.C."/>
            <person name="Shea T."/>
            <person name="Cuomo C.A."/>
        </authorList>
    </citation>
    <scope>NUCLEOTIDE SEQUENCE</scope>
    <source>
        <strain evidence="2">B8441</strain>
    </source>
</reference>
<feature type="region of interest" description="Disordered" evidence="1">
    <location>
        <begin position="371"/>
        <end position="391"/>
    </location>
</feature>
<dbReference type="Proteomes" id="UP000230249">
    <property type="component" value="Unassembled WGS sequence"/>
</dbReference>
<dbReference type="VEuPathDB" id="FungiDB:CJJ09_005601"/>
<feature type="compositionally biased region" description="Polar residues" evidence="1">
    <location>
        <begin position="601"/>
        <end position="613"/>
    </location>
</feature>
<evidence type="ECO:0000313" key="4">
    <source>
        <dbReference type="Proteomes" id="UP000230249"/>
    </source>
</evidence>
<dbReference type="VEuPathDB" id="FungiDB:CJI96_0005063"/>
<name>A0A2H0ZVT1_CANAR</name>
<dbReference type="VEuPathDB" id="FungiDB:CJI97_002055"/>
<dbReference type="GO" id="GO:0043332">
    <property type="term" value="C:mating projection tip"/>
    <property type="evidence" value="ECO:0007669"/>
    <property type="project" value="TreeGrafter"/>
</dbReference>
<dbReference type="PANTHER" id="PTHR37271:SF1">
    <property type="entry name" value="KARYOGAMY PROTEIN KAR9"/>
    <property type="match status" value="1"/>
</dbReference>
<dbReference type="AlphaFoldDB" id="A0A2H0ZVT1"/>
<accession>A0A2H0ZVT1</accession>
<dbReference type="GO" id="GO:0030473">
    <property type="term" value="P:nuclear migration along microtubule"/>
    <property type="evidence" value="ECO:0007669"/>
    <property type="project" value="TreeGrafter"/>
</dbReference>
<evidence type="ECO:0000256" key="1">
    <source>
        <dbReference type="SAM" id="MobiDB-lite"/>
    </source>
</evidence>
<evidence type="ECO:0000313" key="3">
    <source>
        <dbReference type="EMBL" id="PIS54731.1"/>
    </source>
</evidence>
<dbReference type="VEuPathDB" id="FungiDB:B9J08_002510"/>
<feature type="region of interest" description="Disordered" evidence="1">
    <location>
        <begin position="575"/>
        <end position="623"/>
    </location>
</feature>
<dbReference type="STRING" id="498019.A0A2H0ZVT1"/>